<dbReference type="PANTHER" id="PTHR15032:SF4">
    <property type="entry name" value="N-ACYL-PHOSPHATIDYLETHANOLAMINE-HYDROLYZING PHOSPHOLIPASE D"/>
    <property type="match status" value="1"/>
</dbReference>
<comment type="caution">
    <text evidence="2">The sequence shown here is derived from an EMBL/GenBank/DDBJ whole genome shotgun (WGS) entry which is preliminary data.</text>
</comment>
<dbReference type="InterPro" id="IPR024884">
    <property type="entry name" value="NAPE-PLD"/>
</dbReference>
<dbReference type="SUPFAM" id="SSF56281">
    <property type="entry name" value="Metallo-hydrolase/oxidoreductase"/>
    <property type="match status" value="1"/>
</dbReference>
<protein>
    <recommendedName>
        <fullName evidence="1">Metallo-beta-lactamase domain-containing protein</fullName>
    </recommendedName>
</protein>
<dbReference type="Pfam" id="PF12706">
    <property type="entry name" value="Lactamase_B_2"/>
    <property type="match status" value="1"/>
</dbReference>
<dbReference type="Gene3D" id="3.60.15.10">
    <property type="entry name" value="Ribonuclease Z/Hydroxyacylglutathione hydrolase-like"/>
    <property type="match status" value="1"/>
</dbReference>
<evidence type="ECO:0000259" key="1">
    <source>
        <dbReference type="Pfam" id="PF12706"/>
    </source>
</evidence>
<gene>
    <name evidence="2" type="ORF">H2201_006167</name>
</gene>
<name>A0ABQ9NMW5_9PEZI</name>
<accession>A0ABQ9NMW5</accession>
<organism evidence="2 3">
    <name type="scientific">Coniosporium apollinis</name>
    <dbReference type="NCBI Taxonomy" id="61459"/>
    <lineage>
        <taxon>Eukaryota</taxon>
        <taxon>Fungi</taxon>
        <taxon>Dikarya</taxon>
        <taxon>Ascomycota</taxon>
        <taxon>Pezizomycotina</taxon>
        <taxon>Dothideomycetes</taxon>
        <taxon>Dothideomycetes incertae sedis</taxon>
        <taxon>Coniosporium</taxon>
    </lineage>
</organism>
<dbReference type="InterPro" id="IPR036866">
    <property type="entry name" value="RibonucZ/Hydroxyglut_hydro"/>
</dbReference>
<dbReference type="Proteomes" id="UP001172684">
    <property type="component" value="Unassembled WGS sequence"/>
</dbReference>
<proteinExistence type="predicted"/>
<reference evidence="2" key="1">
    <citation type="submission" date="2022-10" db="EMBL/GenBank/DDBJ databases">
        <title>Culturing micro-colonial fungi from biological soil crusts in the Mojave desert and describing Neophaeococcomyces mojavensis, and introducing the new genera and species Taxawa tesnikishii.</title>
        <authorList>
            <person name="Kurbessoian T."/>
            <person name="Stajich J.E."/>
        </authorList>
    </citation>
    <scope>NUCLEOTIDE SEQUENCE</scope>
    <source>
        <strain evidence="2">TK_1</strain>
    </source>
</reference>
<dbReference type="PIRSF" id="PIRSF038896">
    <property type="entry name" value="NAPE-PLD"/>
    <property type="match status" value="1"/>
</dbReference>
<sequence length="412" mass="46357">MSSASTSTALYAAVVSSSQMMGAVPEDAKDRTHHLKDGKGFRNPWDSYREMSVTAIMKAMIWRHLSGKANKPDTTPPTVPVRKPVFLPTRETPTLRATWLGHACYYVEFPGGLRVLFDPVFEPRCSPFTFMGPKRYTEMPCKLEDIPCIDVVIISHSHYDHLSHPTITKIKELHPNTHFFVPLGNKQWFLKSGVDNVTELDWWESRDIHLSAMQSKDKAPSDGHVTQDDKVIKTGGSKDIQATIGCLPCQHTSARTPFDKNHTLWASWSVESGGKRIWFGGDTGYRAVDELPAGEDDYDPKHKFPHCPAFKQIGNLRGPFDLGLIPIGAYDPRYIMSPMHANPFDSVNIFVDTRCKRALGIHWGTWVLTEEEVLEPPKLLKKALSQKSIPEEGVFDVCDIGESREYRGPEPL</sequence>
<dbReference type="InterPro" id="IPR001279">
    <property type="entry name" value="Metallo-B-lactamas"/>
</dbReference>
<dbReference type="PANTHER" id="PTHR15032">
    <property type="entry name" value="N-ACYL-PHOSPHATIDYLETHANOLAMINE-HYDROLYZING PHOSPHOLIPASE D"/>
    <property type="match status" value="1"/>
</dbReference>
<evidence type="ECO:0000313" key="2">
    <source>
        <dbReference type="EMBL" id="KAJ9662237.1"/>
    </source>
</evidence>
<evidence type="ECO:0000313" key="3">
    <source>
        <dbReference type="Proteomes" id="UP001172684"/>
    </source>
</evidence>
<feature type="domain" description="Metallo-beta-lactamase" evidence="1">
    <location>
        <begin position="114"/>
        <end position="363"/>
    </location>
</feature>
<keyword evidence="3" id="KW-1185">Reference proteome</keyword>
<dbReference type="EMBL" id="JAPDRL010000051">
    <property type="protein sequence ID" value="KAJ9662237.1"/>
    <property type="molecule type" value="Genomic_DNA"/>
</dbReference>